<keyword evidence="2" id="KW-1185">Reference proteome</keyword>
<organism evidence="1 2">
    <name type="scientific">Monilinia fructigena</name>
    <dbReference type="NCBI Taxonomy" id="38457"/>
    <lineage>
        <taxon>Eukaryota</taxon>
        <taxon>Fungi</taxon>
        <taxon>Dikarya</taxon>
        <taxon>Ascomycota</taxon>
        <taxon>Pezizomycotina</taxon>
        <taxon>Leotiomycetes</taxon>
        <taxon>Helotiales</taxon>
        <taxon>Sclerotiniaceae</taxon>
        <taxon>Monilinia</taxon>
    </lineage>
</organism>
<accession>A0A395J616</accession>
<proteinExistence type="predicted"/>
<comment type="caution">
    <text evidence="1">The sequence shown here is derived from an EMBL/GenBank/DDBJ whole genome shotgun (WGS) entry which is preliminary data.</text>
</comment>
<evidence type="ECO:0000313" key="2">
    <source>
        <dbReference type="Proteomes" id="UP000249056"/>
    </source>
</evidence>
<dbReference type="Proteomes" id="UP000249056">
    <property type="component" value="Unassembled WGS sequence"/>
</dbReference>
<gene>
    <name evidence="1" type="ORF">DID88_008662</name>
</gene>
<reference evidence="1 2" key="1">
    <citation type="submission" date="2018-06" db="EMBL/GenBank/DDBJ databases">
        <title>Genome Sequence of the Brown Rot Fungal Pathogen Monilinia fructigena.</title>
        <authorList>
            <person name="Landi L."/>
            <person name="De Miccolis Angelini R.M."/>
            <person name="Pollastro S."/>
            <person name="Abate D."/>
            <person name="Faretra F."/>
            <person name="Romanazzi G."/>
        </authorList>
    </citation>
    <scope>NUCLEOTIDE SEQUENCE [LARGE SCALE GENOMIC DNA]</scope>
    <source>
        <strain evidence="1 2">Mfrg269</strain>
    </source>
</reference>
<sequence length="133" mass="14716">MASFDILLTTLISNASVIGSLLQDKGYKKTKYKTPIYRDIPSIAPSTRYTHRLASDEDLMIPSSDADGKGAMIIALDVLHETASRENNEVREFGADGSGNGVTRPEHVWVGDQIRVERAWDVKITREEVPLSV</sequence>
<dbReference type="OrthoDB" id="5398233at2759"/>
<dbReference type="AlphaFoldDB" id="A0A395J616"/>
<protein>
    <submittedName>
        <fullName evidence="1">Uncharacterized protein</fullName>
    </submittedName>
</protein>
<name>A0A395J616_9HELO</name>
<evidence type="ECO:0000313" key="1">
    <source>
        <dbReference type="EMBL" id="RAL67937.1"/>
    </source>
</evidence>
<dbReference type="EMBL" id="QKRW01000002">
    <property type="protein sequence ID" value="RAL67937.1"/>
    <property type="molecule type" value="Genomic_DNA"/>
</dbReference>